<dbReference type="InterPro" id="IPR000760">
    <property type="entry name" value="Inositol_monophosphatase-like"/>
</dbReference>
<keyword evidence="2" id="KW-1185">Reference proteome</keyword>
<keyword evidence="1" id="KW-0378">Hydrolase</keyword>
<dbReference type="RefSeq" id="WP_343878934.1">
    <property type="nucleotide sequence ID" value="NZ_BAAAIJ010000032.1"/>
</dbReference>
<accession>A0ABW4Q8S1</accession>
<dbReference type="CDD" id="cd01638">
    <property type="entry name" value="CysQ"/>
    <property type="match status" value="1"/>
</dbReference>
<dbReference type="PRINTS" id="PR00377">
    <property type="entry name" value="IMPHPHTASES"/>
</dbReference>
<dbReference type="Gene3D" id="3.30.540.10">
    <property type="entry name" value="Fructose-1,6-Bisphosphatase, subunit A, domain 1"/>
    <property type="match status" value="1"/>
</dbReference>
<dbReference type="Proteomes" id="UP001597307">
    <property type="component" value="Unassembled WGS sequence"/>
</dbReference>
<dbReference type="PANTHER" id="PTHR43028">
    <property type="entry name" value="3'(2'),5'-BISPHOSPHATE NUCLEOTIDASE 1"/>
    <property type="match status" value="1"/>
</dbReference>
<dbReference type="Gene3D" id="3.40.190.80">
    <property type="match status" value="1"/>
</dbReference>
<proteinExistence type="predicted"/>
<dbReference type="EC" id="3.1.3.7" evidence="1"/>
<dbReference type="EMBL" id="JBHUGA010000040">
    <property type="protein sequence ID" value="MFD1847130.1"/>
    <property type="molecule type" value="Genomic_DNA"/>
</dbReference>
<sequence length="263" mass="28115">MRSNKPGNPEDSDLVLATELAAQAGRMLLERRNTALHRGLTAPQLKAEGDAQSQMLISAGLKKYRPADAVLSEEAADSGDRAVAERVWIIDPLDGTREYAEGRDDWAVHVALWCGGDLTAGAVALPGRGVILDSGVATMPVPKANRQIRIAVSRSRPPALVGELAEALDAELVPMGSAGYKVCAVVRGEVDAYVHAGGQYEWDSAAPVAVARSRGLHASRLDGSGLKYNRPDPYLPDLLICRPDLAEMLVGRLQQINHVESVQ</sequence>
<evidence type="ECO:0000313" key="1">
    <source>
        <dbReference type="EMBL" id="MFD1847130.1"/>
    </source>
</evidence>
<reference evidence="2" key="1">
    <citation type="journal article" date="2019" name="Int. J. Syst. Evol. Microbiol.">
        <title>The Global Catalogue of Microorganisms (GCM) 10K type strain sequencing project: providing services to taxonomists for standard genome sequencing and annotation.</title>
        <authorList>
            <consortium name="The Broad Institute Genomics Platform"/>
            <consortium name="The Broad Institute Genome Sequencing Center for Infectious Disease"/>
            <person name="Wu L."/>
            <person name="Ma J."/>
        </authorList>
    </citation>
    <scope>NUCLEOTIDE SEQUENCE [LARGE SCALE GENOMIC DNA]</scope>
    <source>
        <strain evidence="2">JCM 11496</strain>
    </source>
</reference>
<dbReference type="PANTHER" id="PTHR43028:SF5">
    <property type="entry name" value="3'(2'),5'-BISPHOSPHATE NUCLEOTIDASE 1"/>
    <property type="match status" value="1"/>
</dbReference>
<dbReference type="GO" id="GO:0008441">
    <property type="term" value="F:3'(2'),5'-bisphosphate nucleotidase activity"/>
    <property type="evidence" value="ECO:0007669"/>
    <property type="project" value="UniProtKB-EC"/>
</dbReference>
<evidence type="ECO:0000313" key="2">
    <source>
        <dbReference type="Proteomes" id="UP001597307"/>
    </source>
</evidence>
<dbReference type="Pfam" id="PF00459">
    <property type="entry name" value="Inositol_P"/>
    <property type="match status" value="1"/>
</dbReference>
<dbReference type="SUPFAM" id="SSF56655">
    <property type="entry name" value="Carbohydrate phosphatase"/>
    <property type="match status" value="1"/>
</dbReference>
<comment type="caution">
    <text evidence="1">The sequence shown here is derived from an EMBL/GenBank/DDBJ whole genome shotgun (WGS) entry which is preliminary data.</text>
</comment>
<dbReference type="InterPro" id="IPR050725">
    <property type="entry name" value="CysQ/Inositol_MonoPase"/>
</dbReference>
<name>A0ABW4Q8S1_9MICC</name>
<organism evidence="1 2">
    <name type="scientific">Arthrobacter flavus</name>
    <dbReference type="NCBI Taxonomy" id="95172"/>
    <lineage>
        <taxon>Bacteria</taxon>
        <taxon>Bacillati</taxon>
        <taxon>Actinomycetota</taxon>
        <taxon>Actinomycetes</taxon>
        <taxon>Micrococcales</taxon>
        <taxon>Micrococcaceae</taxon>
        <taxon>Arthrobacter</taxon>
    </lineage>
</organism>
<protein>
    <submittedName>
        <fullName evidence="1">3'(2'),5'-bisphosphate nucleotidase CysQ</fullName>
        <ecNumber evidence="1">3.1.3.7</ecNumber>
    </submittedName>
</protein>
<gene>
    <name evidence="1" type="ORF">ACFSFX_11030</name>
</gene>